<dbReference type="RefSeq" id="XP_012993645.2">
    <property type="nucleotide sequence ID" value="XM_013138191.4"/>
</dbReference>
<reference evidence="16" key="2">
    <citation type="submission" date="2025-08" db="UniProtKB">
        <authorList>
            <consortium name="Ensembl"/>
        </authorList>
    </citation>
    <scope>IDENTIFICATION</scope>
</reference>
<evidence type="ECO:0000313" key="17">
    <source>
        <dbReference type="Proteomes" id="UP000265140"/>
    </source>
</evidence>
<dbReference type="SMART" id="SM00356">
    <property type="entry name" value="ZnF_C3H1"/>
    <property type="match status" value="3"/>
</dbReference>
<evidence type="ECO:0000256" key="14">
    <source>
        <dbReference type="SAM" id="MobiDB-lite"/>
    </source>
</evidence>
<evidence type="ECO:0000256" key="4">
    <source>
        <dbReference type="ARBA" id="ARBA00022737"/>
    </source>
</evidence>
<evidence type="ECO:0000256" key="2">
    <source>
        <dbReference type="ARBA" id="ARBA00022481"/>
    </source>
</evidence>
<keyword evidence="2" id="KW-0488">Methylation</keyword>
<dbReference type="GeneTree" id="ENSGT00950000182897"/>
<dbReference type="GO" id="GO:0003723">
    <property type="term" value="F:RNA binding"/>
    <property type="evidence" value="ECO:0007669"/>
    <property type="project" value="UniProtKB-KW"/>
</dbReference>
<feature type="zinc finger region" description="C3H1-type" evidence="12">
    <location>
        <begin position="180"/>
        <end position="207"/>
    </location>
</feature>
<evidence type="ECO:0000256" key="6">
    <source>
        <dbReference type="ARBA" id="ARBA00022833"/>
    </source>
</evidence>
<dbReference type="GO" id="GO:0043484">
    <property type="term" value="P:regulation of RNA splicing"/>
    <property type="evidence" value="ECO:0007669"/>
    <property type="project" value="TreeGrafter"/>
</dbReference>
<comment type="subcellular location">
    <subcellularLocation>
        <location evidence="1">Nucleus</location>
    </subcellularLocation>
</comment>
<dbReference type="Pfam" id="PF00642">
    <property type="entry name" value="zf-CCCH"/>
    <property type="match status" value="2"/>
</dbReference>
<evidence type="ECO:0000256" key="12">
    <source>
        <dbReference type="PROSITE-ProRule" id="PRU00723"/>
    </source>
</evidence>
<keyword evidence="17" id="KW-1185">Reference proteome</keyword>
<keyword evidence="3 12" id="KW-0479">Metal-binding</keyword>
<feature type="domain" description="C3H1-type" evidence="15">
    <location>
        <begin position="180"/>
        <end position="207"/>
    </location>
</feature>
<evidence type="ECO:0000256" key="9">
    <source>
        <dbReference type="ARBA" id="ARBA00023242"/>
    </source>
</evidence>
<dbReference type="Ensembl" id="ENSELUT00000111809.1">
    <property type="protein sequence ID" value="ENSELUP00000090682.1"/>
    <property type="gene ID" value="ENSELUG00000036101.1"/>
</dbReference>
<feature type="compositionally biased region" description="Pro residues" evidence="14">
    <location>
        <begin position="472"/>
        <end position="486"/>
    </location>
</feature>
<keyword evidence="8 13" id="KW-0175">Coiled coil</keyword>
<feature type="coiled-coil region" evidence="13">
    <location>
        <begin position="366"/>
        <end position="400"/>
    </location>
</feature>
<comment type="function">
    <text evidence="10">Specific regulator of miRNA biogenesis. Binds, via the C3H1-type zinc finger domains, to the binding motif 5'-GCAGCGC-3' on microRNA pri-MIR143 and negatively regulates the processing to mature microRNA.</text>
</comment>
<evidence type="ECO:0000256" key="3">
    <source>
        <dbReference type="ARBA" id="ARBA00022723"/>
    </source>
</evidence>
<evidence type="ECO:0000256" key="7">
    <source>
        <dbReference type="ARBA" id="ARBA00022884"/>
    </source>
</evidence>
<feature type="region of interest" description="Disordered" evidence="14">
    <location>
        <begin position="1"/>
        <end position="53"/>
    </location>
</feature>
<dbReference type="InterPro" id="IPR036855">
    <property type="entry name" value="Znf_CCCH_sf"/>
</dbReference>
<evidence type="ECO:0000256" key="1">
    <source>
        <dbReference type="ARBA" id="ARBA00004123"/>
    </source>
</evidence>
<keyword evidence="7" id="KW-0694">RNA-binding</keyword>
<evidence type="ECO:0000256" key="8">
    <source>
        <dbReference type="ARBA" id="ARBA00023054"/>
    </source>
</evidence>
<dbReference type="AlphaFoldDB" id="A0AAY5KW14"/>
<dbReference type="InterPro" id="IPR000571">
    <property type="entry name" value="Znf_CCCH"/>
</dbReference>
<dbReference type="Proteomes" id="UP000265140">
    <property type="component" value="Chromosome 17"/>
</dbReference>
<keyword evidence="9" id="KW-0539">Nucleus</keyword>
<dbReference type="FunFam" id="3.30.1370.210:FF:000003">
    <property type="entry name" value="Zinc finger CCCH domain-containing protein 10"/>
    <property type="match status" value="1"/>
</dbReference>
<evidence type="ECO:0000256" key="13">
    <source>
        <dbReference type="SAM" id="Coils"/>
    </source>
</evidence>
<feature type="zinc finger region" description="C3H1-type" evidence="12">
    <location>
        <begin position="82"/>
        <end position="109"/>
    </location>
</feature>
<dbReference type="PANTHER" id="PTHR12675:SF6">
    <property type="entry name" value="ZINC FINGER CCCH DOMAIN-CONTAINING PROTEIN 10"/>
    <property type="match status" value="1"/>
</dbReference>
<reference evidence="16 17" key="1">
    <citation type="submission" date="2020-02" db="EMBL/GenBank/DDBJ databases">
        <title>Esox lucius (northern pike) genome, fEsoLuc1, primary haplotype.</title>
        <authorList>
            <person name="Myers G."/>
            <person name="Karagic N."/>
            <person name="Meyer A."/>
            <person name="Pippel M."/>
            <person name="Reichard M."/>
            <person name="Winkler S."/>
            <person name="Tracey A."/>
            <person name="Sims Y."/>
            <person name="Howe K."/>
            <person name="Rhie A."/>
            <person name="Formenti G."/>
            <person name="Durbin R."/>
            <person name="Fedrigo O."/>
            <person name="Jarvis E.D."/>
        </authorList>
    </citation>
    <scope>NUCLEOTIDE SEQUENCE [LARGE SCALE GENOMIC DNA]</scope>
</reference>
<dbReference type="Gene3D" id="3.30.1370.210">
    <property type="match status" value="2"/>
</dbReference>
<evidence type="ECO:0000256" key="10">
    <source>
        <dbReference type="ARBA" id="ARBA00053589"/>
    </source>
</evidence>
<name>A0AAY5KW14_ESOLU</name>
<dbReference type="PANTHER" id="PTHR12675">
    <property type="entry name" value="MUSCLEBLIND-LIKE PROTEIN"/>
    <property type="match status" value="1"/>
</dbReference>
<reference evidence="16" key="3">
    <citation type="submission" date="2025-09" db="UniProtKB">
        <authorList>
            <consortium name="Ensembl"/>
        </authorList>
    </citation>
    <scope>IDENTIFICATION</scope>
</reference>
<protein>
    <recommendedName>
        <fullName evidence="11">Zinc finger CCCH domain-containing protein 10</fullName>
    </recommendedName>
</protein>
<keyword evidence="6 12" id="KW-0862">Zinc</keyword>
<feature type="compositionally biased region" description="Gly residues" evidence="14">
    <location>
        <begin position="10"/>
        <end position="53"/>
    </location>
</feature>
<dbReference type="GO" id="GO:0008270">
    <property type="term" value="F:zinc ion binding"/>
    <property type="evidence" value="ECO:0007669"/>
    <property type="project" value="UniProtKB-KW"/>
</dbReference>
<sequence>MPDRDSAYLSGGGGSSSSGVGGSVGDEGGLGAGFGGGTGEGRGGSGIGGGSGSGSGGMGGGGALGNGNNCGGGGPGGLGSGPAPDGVCRDFLRNVCKRGKRCRFKHPDFNEVPDLGVQKNEFIFCHDHQNKECVRSNCRFVHGSKEDEDYYKKSGELPLRLRGKVAAGLGLSPMDLPHSRGEVPICRDFLKGECQRGNKCKFRHVKKDYEYEPARVGVGGVMGPGASGMVNTGGGVGGVGVGACGGMAGLVGGGVGSNMMGMGCPSLGGCRDPGISGVGGVGGSGMGGCLAMGASGQRRFDRGPCSVYDPLFESGLYETGPLEAPVDHTTLQLKRRRLEGLRLDGSGGGHYELGLQAALPPRPLDYRFLEEENTLLRRRVEELKKQVSNLMATNEVLLEQNAQFRSQTKVSVMTLSSTPAPSEQTMAPPVGAVSSYNHSIAQTHTTLSSAGLQPRTVTLTQQDLVAPTGAPTVPPSNAAPPSAPPPHLNPEITPLSAALAQTIAQGLVPPVSMAPVTVSVAPVAVSMAPPLPGITISHATTPMVSYPIASQSMRITTIPH</sequence>
<gene>
    <name evidence="16" type="primary">ZC3H10</name>
</gene>
<dbReference type="GO" id="GO:0005634">
    <property type="term" value="C:nucleus"/>
    <property type="evidence" value="ECO:0007669"/>
    <property type="project" value="UniProtKB-SubCell"/>
</dbReference>
<evidence type="ECO:0000313" key="16">
    <source>
        <dbReference type="Ensembl" id="ENSELUP00000090682.1"/>
    </source>
</evidence>
<feature type="region of interest" description="Disordered" evidence="14">
    <location>
        <begin position="466"/>
        <end position="486"/>
    </location>
</feature>
<dbReference type="SUPFAM" id="SSF90229">
    <property type="entry name" value="CCCH zinc finger"/>
    <property type="match status" value="1"/>
</dbReference>
<proteinExistence type="predicted"/>
<accession>A0AAY5KW14</accession>
<keyword evidence="5 12" id="KW-0863">Zinc-finger</keyword>
<organism evidence="16 17">
    <name type="scientific">Esox lucius</name>
    <name type="common">Northern pike</name>
    <dbReference type="NCBI Taxonomy" id="8010"/>
    <lineage>
        <taxon>Eukaryota</taxon>
        <taxon>Metazoa</taxon>
        <taxon>Chordata</taxon>
        <taxon>Craniata</taxon>
        <taxon>Vertebrata</taxon>
        <taxon>Euteleostomi</taxon>
        <taxon>Actinopterygii</taxon>
        <taxon>Neopterygii</taxon>
        <taxon>Teleostei</taxon>
        <taxon>Protacanthopterygii</taxon>
        <taxon>Esociformes</taxon>
        <taxon>Esocidae</taxon>
        <taxon>Esox</taxon>
    </lineage>
</organism>
<feature type="domain" description="C3H1-type" evidence="15">
    <location>
        <begin position="82"/>
        <end position="109"/>
    </location>
</feature>
<evidence type="ECO:0000256" key="5">
    <source>
        <dbReference type="ARBA" id="ARBA00022771"/>
    </source>
</evidence>
<evidence type="ECO:0000256" key="11">
    <source>
        <dbReference type="ARBA" id="ARBA00067907"/>
    </source>
</evidence>
<keyword evidence="4" id="KW-0677">Repeat</keyword>
<dbReference type="PROSITE" id="PS50103">
    <property type="entry name" value="ZF_C3H1"/>
    <property type="match status" value="2"/>
</dbReference>
<dbReference type="GeneID" id="105017035"/>
<evidence type="ECO:0000259" key="15">
    <source>
        <dbReference type="PROSITE" id="PS50103"/>
    </source>
</evidence>